<evidence type="ECO:0000256" key="3">
    <source>
        <dbReference type="ARBA" id="ARBA00022613"/>
    </source>
</evidence>
<evidence type="ECO:0000313" key="6">
    <source>
        <dbReference type="Ensembl" id="ENSCCRP00015017638.1"/>
    </source>
</evidence>
<dbReference type="Gene3D" id="2.60.20.10">
    <property type="entry name" value="Crystallins"/>
    <property type="match status" value="2"/>
</dbReference>
<evidence type="ECO:0000256" key="2">
    <source>
        <dbReference type="ARBA" id="ARBA00009646"/>
    </source>
</evidence>
<dbReference type="GO" id="GO:0002088">
    <property type="term" value="P:lens development in camera-type eye"/>
    <property type="evidence" value="ECO:0007669"/>
    <property type="project" value="TreeGrafter"/>
</dbReference>
<dbReference type="SUPFAM" id="SSF49695">
    <property type="entry name" value="gamma-Crystallin-like"/>
    <property type="match status" value="1"/>
</dbReference>
<accession>A0A8C1T5P6</accession>
<dbReference type="InterPro" id="IPR001064">
    <property type="entry name" value="Beta/gamma_crystallin"/>
</dbReference>
<sequence length="159" mass="18184">CCQRSILNMLVGFTTQKNQMRRRGMLRKVHSCKVIRGIWRLYKDPDYSGDHYLLKEGEYRNLNAGCDSISTTSAPIQLYEKVNFEGRNFETTGDCPSLDHCGITEVRSCKVLSGVWDLYEGPDYTEPRHSLQNLEYLNPEAWGASDNTAPALSVKRRTE</sequence>
<dbReference type="GO" id="GO:0005212">
    <property type="term" value="F:structural constituent of eye lens"/>
    <property type="evidence" value="ECO:0007669"/>
    <property type="project" value="UniProtKB-KW"/>
</dbReference>
<proteinExistence type="inferred from homology"/>
<name>A0A8C1T5P6_CYPCA</name>
<organism evidence="6 7">
    <name type="scientific">Cyprinus carpio</name>
    <name type="common">Common carp</name>
    <dbReference type="NCBI Taxonomy" id="7962"/>
    <lineage>
        <taxon>Eukaryota</taxon>
        <taxon>Metazoa</taxon>
        <taxon>Chordata</taxon>
        <taxon>Craniata</taxon>
        <taxon>Vertebrata</taxon>
        <taxon>Euteleostomi</taxon>
        <taxon>Actinopterygii</taxon>
        <taxon>Neopterygii</taxon>
        <taxon>Teleostei</taxon>
        <taxon>Ostariophysi</taxon>
        <taxon>Cypriniformes</taxon>
        <taxon>Cyprinidae</taxon>
        <taxon>Cyprininae</taxon>
        <taxon>Cyprinus</taxon>
    </lineage>
</organism>
<feature type="domain" description="Beta/gamma crystallin 'Greek key'" evidence="5">
    <location>
        <begin position="74"/>
        <end position="113"/>
    </location>
</feature>
<dbReference type="PANTHER" id="PTHR11818">
    <property type="entry name" value="BETA/GAMMA CRYSTALLIN"/>
    <property type="match status" value="1"/>
</dbReference>
<dbReference type="InterPro" id="IPR011024">
    <property type="entry name" value="G_crystallin-like"/>
</dbReference>
<dbReference type="Proteomes" id="UP000694700">
    <property type="component" value="Unplaced"/>
</dbReference>
<protein>
    <recommendedName>
        <fullName evidence="5">Beta/gamma crystallin 'Greek key' domain-containing protein</fullName>
    </recommendedName>
</protein>
<reference evidence="6" key="1">
    <citation type="submission" date="2025-08" db="UniProtKB">
        <authorList>
            <consortium name="Ensembl"/>
        </authorList>
    </citation>
    <scope>IDENTIFICATION</scope>
</reference>
<evidence type="ECO:0000313" key="7">
    <source>
        <dbReference type="Proteomes" id="UP000694700"/>
    </source>
</evidence>
<dbReference type="SMART" id="SM00247">
    <property type="entry name" value="XTALbg"/>
    <property type="match status" value="2"/>
</dbReference>
<dbReference type="Ensembl" id="ENSCCRT00015018268.1">
    <property type="protein sequence ID" value="ENSCCRP00015017638.1"/>
    <property type="gene ID" value="ENSCCRG00015007706.1"/>
</dbReference>
<evidence type="ECO:0000259" key="5">
    <source>
        <dbReference type="PROSITE" id="PS50915"/>
    </source>
</evidence>
<dbReference type="AlphaFoldDB" id="A0A8C1T5P6"/>
<keyword evidence="3" id="KW-0273">Eye lens protein</keyword>
<feature type="domain" description="Beta/gamma crystallin 'Greek key'" evidence="5">
    <location>
        <begin position="37"/>
        <end position="80"/>
    </location>
</feature>
<dbReference type="PROSITE" id="PS50915">
    <property type="entry name" value="CRYSTALLIN_BETA_GAMMA"/>
    <property type="match status" value="2"/>
</dbReference>
<comment type="similarity">
    <text evidence="2">Belongs to the beta/gamma-crystallin family.</text>
</comment>
<keyword evidence="4" id="KW-0677">Repeat</keyword>
<dbReference type="InterPro" id="IPR050252">
    <property type="entry name" value="Beta/Gamma-Crystallin"/>
</dbReference>
<dbReference type="PANTHER" id="PTHR11818:SF6">
    <property type="entry name" value="GAMMA-CRYSTALLIN S"/>
    <property type="match status" value="1"/>
</dbReference>
<dbReference type="Pfam" id="PF00030">
    <property type="entry name" value="Crystall"/>
    <property type="match status" value="2"/>
</dbReference>
<evidence type="ECO:0000256" key="4">
    <source>
        <dbReference type="ARBA" id="ARBA00022737"/>
    </source>
</evidence>
<comment type="function">
    <text evidence="1">Crystallins are the dominant structural components of the vertebrate eye lens.</text>
</comment>
<evidence type="ECO:0000256" key="1">
    <source>
        <dbReference type="ARBA" id="ARBA00003689"/>
    </source>
</evidence>
<dbReference type="GO" id="GO:0007601">
    <property type="term" value="P:visual perception"/>
    <property type="evidence" value="ECO:0007669"/>
    <property type="project" value="TreeGrafter"/>
</dbReference>